<reference evidence="2" key="1">
    <citation type="submission" date="2014-09" db="EMBL/GenBank/DDBJ databases">
        <authorList>
            <person name="Magalhaes I.L.F."/>
            <person name="Oliveira U."/>
            <person name="Santos F.R."/>
            <person name="Vidigal T.H.D.A."/>
            <person name="Brescovit A.D."/>
            <person name="Santos A.J."/>
        </authorList>
    </citation>
    <scope>NUCLEOTIDE SEQUENCE</scope>
    <source>
        <tissue evidence="2">Shoot tissue taken approximately 20 cm above the soil surface</tissue>
    </source>
</reference>
<evidence type="ECO:0000256" key="1">
    <source>
        <dbReference type="SAM" id="SignalP"/>
    </source>
</evidence>
<protein>
    <recommendedName>
        <fullName evidence="3">Secreted protein</fullName>
    </recommendedName>
</protein>
<keyword evidence="1" id="KW-0732">Signal</keyword>
<evidence type="ECO:0000313" key="2">
    <source>
        <dbReference type="EMBL" id="JAD25571.1"/>
    </source>
</evidence>
<dbReference type="AlphaFoldDB" id="A0A0A8YHU7"/>
<organism evidence="2">
    <name type="scientific">Arundo donax</name>
    <name type="common">Giant reed</name>
    <name type="synonym">Donax arundinaceus</name>
    <dbReference type="NCBI Taxonomy" id="35708"/>
    <lineage>
        <taxon>Eukaryota</taxon>
        <taxon>Viridiplantae</taxon>
        <taxon>Streptophyta</taxon>
        <taxon>Embryophyta</taxon>
        <taxon>Tracheophyta</taxon>
        <taxon>Spermatophyta</taxon>
        <taxon>Magnoliopsida</taxon>
        <taxon>Liliopsida</taxon>
        <taxon>Poales</taxon>
        <taxon>Poaceae</taxon>
        <taxon>PACMAD clade</taxon>
        <taxon>Arundinoideae</taxon>
        <taxon>Arundineae</taxon>
        <taxon>Arundo</taxon>
    </lineage>
</organism>
<feature type="chain" id="PRO_5002059712" description="Secreted protein" evidence="1">
    <location>
        <begin position="22"/>
        <end position="71"/>
    </location>
</feature>
<evidence type="ECO:0008006" key="3">
    <source>
        <dbReference type="Google" id="ProtNLM"/>
    </source>
</evidence>
<sequence>MRMTSAILSFFFFTCMQHHKAVRWRFLCCTINSRLAGRKGEKADTSCEYQMTSGQRSERACHVTITCTLGI</sequence>
<feature type="signal peptide" evidence="1">
    <location>
        <begin position="1"/>
        <end position="21"/>
    </location>
</feature>
<name>A0A0A8YHU7_ARUDO</name>
<proteinExistence type="predicted"/>
<accession>A0A0A8YHU7</accession>
<reference evidence="2" key="2">
    <citation type="journal article" date="2015" name="Data Brief">
        <title>Shoot transcriptome of the giant reed, Arundo donax.</title>
        <authorList>
            <person name="Barrero R.A."/>
            <person name="Guerrero F.D."/>
            <person name="Moolhuijzen P."/>
            <person name="Goolsby J.A."/>
            <person name="Tidwell J."/>
            <person name="Bellgard S.E."/>
            <person name="Bellgard M.I."/>
        </authorList>
    </citation>
    <scope>NUCLEOTIDE SEQUENCE</scope>
    <source>
        <tissue evidence="2">Shoot tissue taken approximately 20 cm above the soil surface</tissue>
    </source>
</reference>
<dbReference type="EMBL" id="GBRH01272324">
    <property type="protein sequence ID" value="JAD25571.1"/>
    <property type="molecule type" value="Transcribed_RNA"/>
</dbReference>